<organism evidence="20 21">
    <name type="scientific">Flexivirga oryzae</name>
    <dbReference type="NCBI Taxonomy" id="1794944"/>
    <lineage>
        <taxon>Bacteria</taxon>
        <taxon>Bacillati</taxon>
        <taxon>Actinomycetota</taxon>
        <taxon>Actinomycetes</taxon>
        <taxon>Micrococcales</taxon>
        <taxon>Dermacoccaceae</taxon>
        <taxon>Flexivirga</taxon>
    </lineage>
</organism>
<dbReference type="CDD" id="cd00769">
    <property type="entry name" value="PheRS_beta_core"/>
    <property type="match status" value="1"/>
</dbReference>
<feature type="binding site" evidence="15">
    <location>
        <position position="484"/>
    </location>
    <ligand>
        <name>Mg(2+)</name>
        <dbReference type="ChEBI" id="CHEBI:18420"/>
        <note>shared with alpha subunit</note>
    </ligand>
</feature>
<evidence type="ECO:0000259" key="19">
    <source>
        <dbReference type="PROSITE" id="PS51483"/>
    </source>
</evidence>
<dbReference type="PANTHER" id="PTHR10947">
    <property type="entry name" value="PHENYLALANYL-TRNA SYNTHETASE BETA CHAIN AND LEUCINE-RICH REPEAT-CONTAINING PROTEIN 47"/>
    <property type="match status" value="1"/>
</dbReference>
<dbReference type="GO" id="GO:0000287">
    <property type="term" value="F:magnesium ion binding"/>
    <property type="evidence" value="ECO:0007669"/>
    <property type="project" value="UniProtKB-UniRule"/>
</dbReference>
<keyword evidence="4 15" id="KW-0963">Cytoplasm</keyword>
<dbReference type="EC" id="6.1.1.20" evidence="15"/>
<dbReference type="SMART" id="SM00873">
    <property type="entry name" value="B3_4"/>
    <property type="match status" value="1"/>
</dbReference>
<dbReference type="InterPro" id="IPR002547">
    <property type="entry name" value="tRNA-bd_dom"/>
</dbReference>
<comment type="subcellular location">
    <subcellularLocation>
        <location evidence="1 15">Cytoplasm</location>
    </subcellularLocation>
</comment>
<evidence type="ECO:0000256" key="6">
    <source>
        <dbReference type="ARBA" id="ARBA00022598"/>
    </source>
</evidence>
<accession>A0A839N915</accession>
<dbReference type="FunFam" id="3.50.40.10:FF:000001">
    <property type="entry name" value="Phenylalanine--tRNA ligase beta subunit"/>
    <property type="match status" value="1"/>
</dbReference>
<keyword evidence="13 15" id="KW-0030">Aminoacyl-tRNA synthetase</keyword>
<dbReference type="GO" id="GO:0006432">
    <property type="term" value="P:phenylalanyl-tRNA aminoacylation"/>
    <property type="evidence" value="ECO:0007669"/>
    <property type="project" value="UniProtKB-UniRule"/>
</dbReference>
<feature type="binding site" evidence="15">
    <location>
        <position position="481"/>
    </location>
    <ligand>
        <name>Mg(2+)</name>
        <dbReference type="ChEBI" id="CHEBI:18420"/>
        <note>shared with alpha subunit</note>
    </ligand>
</feature>
<dbReference type="InterPro" id="IPR004532">
    <property type="entry name" value="Phe-tRNA-ligase_IIc_bsu_bact"/>
</dbReference>
<keyword evidence="21" id="KW-1185">Reference proteome</keyword>
<comment type="similarity">
    <text evidence="2 15">Belongs to the phenylalanyl-tRNA synthetase beta subunit family. Type 1 subfamily.</text>
</comment>
<keyword evidence="6 15" id="KW-0436">Ligase</keyword>
<dbReference type="HAMAP" id="MF_00283">
    <property type="entry name" value="Phe_tRNA_synth_beta1"/>
    <property type="match status" value="1"/>
</dbReference>
<dbReference type="AlphaFoldDB" id="A0A839N915"/>
<evidence type="ECO:0000256" key="16">
    <source>
        <dbReference type="PROSITE-ProRule" id="PRU00209"/>
    </source>
</evidence>
<dbReference type="InterPro" id="IPR036690">
    <property type="entry name" value="Fdx_antiC-bd_sf"/>
</dbReference>
<dbReference type="InterPro" id="IPR041616">
    <property type="entry name" value="PheRS_beta_core"/>
</dbReference>
<dbReference type="Pfam" id="PF01588">
    <property type="entry name" value="tRNA_bind"/>
    <property type="match status" value="1"/>
</dbReference>
<keyword evidence="11 16" id="KW-0694">RNA-binding</keyword>
<dbReference type="InterPro" id="IPR033714">
    <property type="entry name" value="tRNA_bind_bactPheRS"/>
</dbReference>
<dbReference type="PROSITE" id="PS51483">
    <property type="entry name" value="B5"/>
    <property type="match status" value="1"/>
</dbReference>
<evidence type="ECO:0000313" key="20">
    <source>
        <dbReference type="EMBL" id="MBB2891241.1"/>
    </source>
</evidence>
<dbReference type="NCBIfam" id="TIGR00472">
    <property type="entry name" value="pheT_bact"/>
    <property type="match status" value="1"/>
</dbReference>
<dbReference type="Gene3D" id="3.30.930.10">
    <property type="entry name" value="Bira Bifunctional Protein, Domain 2"/>
    <property type="match status" value="1"/>
</dbReference>
<feature type="binding site" evidence="15">
    <location>
        <position position="485"/>
    </location>
    <ligand>
        <name>Mg(2+)</name>
        <dbReference type="ChEBI" id="CHEBI:18420"/>
        <note>shared with alpha subunit</note>
    </ligand>
</feature>
<evidence type="ECO:0000256" key="10">
    <source>
        <dbReference type="ARBA" id="ARBA00022842"/>
    </source>
</evidence>
<dbReference type="Gene3D" id="3.50.40.10">
    <property type="entry name" value="Phenylalanyl-trna Synthetase, Chain B, domain 3"/>
    <property type="match status" value="1"/>
</dbReference>
<keyword evidence="9 15" id="KW-0067">ATP-binding</keyword>
<evidence type="ECO:0000256" key="5">
    <source>
        <dbReference type="ARBA" id="ARBA00022555"/>
    </source>
</evidence>
<dbReference type="Pfam" id="PF17759">
    <property type="entry name" value="tRNA_synthFbeta"/>
    <property type="match status" value="1"/>
</dbReference>
<dbReference type="InterPro" id="IPR045060">
    <property type="entry name" value="Phe-tRNA-ligase_IIc_bsu"/>
</dbReference>
<keyword evidence="12 15" id="KW-0648">Protein biosynthesis</keyword>
<evidence type="ECO:0000256" key="3">
    <source>
        <dbReference type="ARBA" id="ARBA00011209"/>
    </source>
</evidence>
<dbReference type="PROSITE" id="PS50886">
    <property type="entry name" value="TRBD"/>
    <property type="match status" value="1"/>
</dbReference>
<dbReference type="SUPFAM" id="SSF50249">
    <property type="entry name" value="Nucleic acid-binding proteins"/>
    <property type="match status" value="1"/>
</dbReference>
<comment type="caution">
    <text evidence="20">The sequence shown here is derived from an EMBL/GenBank/DDBJ whole genome shotgun (WGS) entry which is preliminary data.</text>
</comment>
<comment type="subunit">
    <text evidence="3 15">Tetramer of two alpha and two beta subunits.</text>
</comment>
<keyword evidence="5 16" id="KW-0820">tRNA-binding</keyword>
<dbReference type="Gene3D" id="2.40.50.140">
    <property type="entry name" value="Nucleic acid-binding proteins"/>
    <property type="match status" value="1"/>
</dbReference>
<dbReference type="InterPro" id="IPR005121">
    <property type="entry name" value="Fdx_antiC-bd"/>
</dbReference>
<dbReference type="PANTHER" id="PTHR10947:SF0">
    <property type="entry name" value="PHENYLALANINE--TRNA LIGASE BETA SUBUNIT"/>
    <property type="match status" value="1"/>
</dbReference>
<feature type="domain" description="B5" evidence="19">
    <location>
        <begin position="422"/>
        <end position="497"/>
    </location>
</feature>
<evidence type="ECO:0000256" key="14">
    <source>
        <dbReference type="ARBA" id="ARBA00049255"/>
    </source>
</evidence>
<dbReference type="GO" id="GO:0009328">
    <property type="term" value="C:phenylalanine-tRNA ligase complex"/>
    <property type="evidence" value="ECO:0007669"/>
    <property type="project" value="TreeGrafter"/>
</dbReference>
<dbReference type="GO" id="GO:0000049">
    <property type="term" value="F:tRNA binding"/>
    <property type="evidence" value="ECO:0007669"/>
    <property type="project" value="UniProtKB-UniRule"/>
</dbReference>
<evidence type="ECO:0000256" key="2">
    <source>
        <dbReference type="ARBA" id="ARBA00008653"/>
    </source>
</evidence>
<feature type="domain" description="TRNA-binding" evidence="17">
    <location>
        <begin position="40"/>
        <end position="155"/>
    </location>
</feature>
<dbReference type="InterPro" id="IPR009061">
    <property type="entry name" value="DNA-bd_dom_put_sf"/>
</dbReference>
<dbReference type="Pfam" id="PF03484">
    <property type="entry name" value="B5"/>
    <property type="match status" value="1"/>
</dbReference>
<dbReference type="GO" id="GO:0005524">
    <property type="term" value="F:ATP binding"/>
    <property type="evidence" value="ECO:0007669"/>
    <property type="project" value="UniProtKB-UniRule"/>
</dbReference>
<evidence type="ECO:0000256" key="1">
    <source>
        <dbReference type="ARBA" id="ARBA00004496"/>
    </source>
</evidence>
<comment type="catalytic activity">
    <reaction evidence="14 15">
        <text>tRNA(Phe) + L-phenylalanine + ATP = L-phenylalanyl-tRNA(Phe) + AMP + diphosphate + H(+)</text>
        <dbReference type="Rhea" id="RHEA:19413"/>
        <dbReference type="Rhea" id="RHEA-COMP:9668"/>
        <dbReference type="Rhea" id="RHEA-COMP:9699"/>
        <dbReference type="ChEBI" id="CHEBI:15378"/>
        <dbReference type="ChEBI" id="CHEBI:30616"/>
        <dbReference type="ChEBI" id="CHEBI:33019"/>
        <dbReference type="ChEBI" id="CHEBI:58095"/>
        <dbReference type="ChEBI" id="CHEBI:78442"/>
        <dbReference type="ChEBI" id="CHEBI:78531"/>
        <dbReference type="ChEBI" id="CHEBI:456215"/>
        <dbReference type="EC" id="6.1.1.20"/>
    </reaction>
</comment>
<sequence length="842" mass="88389">MRIPLDWLGEYAELAAGATGADVAATLVRVGLEEEGLHGGEVTGPLVVGRVRTMEPEPQKNGKTINWCTVDVGDANGTGEPQGIVCGAHNFAPGDFVVVVLPGAELPGGFAISARKTYGHVSAGMICAADELGLPDDGSGGIIRLAERVPGVPLTPGQDVIPLLGLDRETVEINVTPDRGYCFAIRGVAREYALSKDIPFTDPTAKLGAAAPSDNAEGHPVRIEDAAPLRGTVGCDRFVARTVRGVDVAAPTPAWMATRLTEAGMRPISLPVDITNYVMLGLGQPLHAYDLATIDGPIVVRRARDGETLKTLDGQERSLFPEDLLITDDGERGLGIAGVMGGFDSEVSDSTTDLLIEGAHFDPITVARSARRHKLPSEASRRFERGVDPQLAPAAVELVVQLLVEFGGGTADAGVTDVDNTAEAAGVDFDPALASSLVGMSYSDEQVAKVLQDVGCEIDSTSVPWHVTAPSWRPDLQTGPDLVEEVARVVGYDKIPSVLPTPPGGRGLTHAQQVRRLVTDVLAAEGFCEIWSAPFVSDERHEAMGWPADAARARTVRIANPLSEEQPLMRISVLSTMVDALKRNVARGIKDVAIFEQGLVVALEDGQQPAPTSPVGVFPGPEALTRIRAAVPPQPRHIGLLMAGEVERSGWWGAGRQAEWSDAAAAVRSIAEALAVPLVAGADDVAPYHPGRCAKFTLPDGTLVGHAGELHPKVVQRLGLPARTVGAEIDLDVLIAVSDQAVRSTQISTMPLASSDVALVVDREVTAAAVESALREGAGPLLESIVLFDAYQGDQAGEGKKSLAYRMGFRAADRTLKTEEVNAARDAAVVAAAAATGAVQRA</sequence>
<evidence type="ECO:0000313" key="21">
    <source>
        <dbReference type="Proteomes" id="UP000559182"/>
    </source>
</evidence>
<dbReference type="GO" id="GO:0004826">
    <property type="term" value="F:phenylalanine-tRNA ligase activity"/>
    <property type="evidence" value="ECO:0007669"/>
    <property type="project" value="UniProtKB-UniRule"/>
</dbReference>
<keyword evidence="8 15" id="KW-0547">Nucleotide-binding</keyword>
<dbReference type="RefSeq" id="WP_183319536.1">
    <property type="nucleotide sequence ID" value="NZ_JACHVQ010000001.1"/>
</dbReference>
<dbReference type="InterPro" id="IPR005147">
    <property type="entry name" value="tRNA_synthase_B5-dom"/>
</dbReference>
<dbReference type="EMBL" id="JACHVQ010000001">
    <property type="protein sequence ID" value="MBB2891241.1"/>
    <property type="molecule type" value="Genomic_DNA"/>
</dbReference>
<dbReference type="SUPFAM" id="SSF56037">
    <property type="entry name" value="PheT/TilS domain"/>
    <property type="match status" value="1"/>
</dbReference>
<evidence type="ECO:0000256" key="9">
    <source>
        <dbReference type="ARBA" id="ARBA00022840"/>
    </source>
</evidence>
<feature type="binding site" evidence="15">
    <location>
        <position position="475"/>
    </location>
    <ligand>
        <name>Mg(2+)</name>
        <dbReference type="ChEBI" id="CHEBI:18420"/>
        <note>shared with alpha subunit</note>
    </ligand>
</feature>
<evidence type="ECO:0000256" key="7">
    <source>
        <dbReference type="ARBA" id="ARBA00022723"/>
    </source>
</evidence>
<dbReference type="Proteomes" id="UP000559182">
    <property type="component" value="Unassembled WGS sequence"/>
</dbReference>
<dbReference type="SMART" id="SM00896">
    <property type="entry name" value="FDX-ACB"/>
    <property type="match status" value="1"/>
</dbReference>
<dbReference type="CDD" id="cd02796">
    <property type="entry name" value="tRNA_bind_bactPheRS"/>
    <property type="match status" value="1"/>
</dbReference>
<dbReference type="PROSITE" id="PS51447">
    <property type="entry name" value="FDX_ACB"/>
    <property type="match status" value="1"/>
</dbReference>
<keyword evidence="7 15" id="KW-0479">Metal-binding</keyword>
<dbReference type="InterPro" id="IPR005146">
    <property type="entry name" value="B3/B4_tRNA-bd"/>
</dbReference>
<dbReference type="Gene3D" id="3.30.70.380">
    <property type="entry name" value="Ferrodoxin-fold anticodon-binding domain"/>
    <property type="match status" value="1"/>
</dbReference>
<dbReference type="InterPro" id="IPR012340">
    <property type="entry name" value="NA-bd_OB-fold"/>
</dbReference>
<dbReference type="Pfam" id="PF03483">
    <property type="entry name" value="B3_4"/>
    <property type="match status" value="1"/>
</dbReference>
<evidence type="ECO:0000256" key="11">
    <source>
        <dbReference type="ARBA" id="ARBA00022884"/>
    </source>
</evidence>
<evidence type="ECO:0000259" key="17">
    <source>
        <dbReference type="PROSITE" id="PS50886"/>
    </source>
</evidence>
<dbReference type="SMART" id="SM00874">
    <property type="entry name" value="B5"/>
    <property type="match status" value="1"/>
</dbReference>
<dbReference type="Gene3D" id="3.30.56.10">
    <property type="match status" value="2"/>
</dbReference>
<evidence type="ECO:0000259" key="18">
    <source>
        <dbReference type="PROSITE" id="PS51447"/>
    </source>
</evidence>
<evidence type="ECO:0000256" key="15">
    <source>
        <dbReference type="HAMAP-Rule" id="MF_00283"/>
    </source>
</evidence>
<evidence type="ECO:0000256" key="13">
    <source>
        <dbReference type="ARBA" id="ARBA00023146"/>
    </source>
</evidence>
<comment type="cofactor">
    <cofactor evidence="15">
        <name>Mg(2+)</name>
        <dbReference type="ChEBI" id="CHEBI:18420"/>
    </cofactor>
    <text evidence="15">Binds 2 magnesium ions per tetramer.</text>
</comment>
<feature type="domain" description="FDX-ACB" evidence="18">
    <location>
        <begin position="748"/>
        <end position="841"/>
    </location>
</feature>
<dbReference type="InterPro" id="IPR045864">
    <property type="entry name" value="aa-tRNA-synth_II/BPL/LPL"/>
</dbReference>
<evidence type="ECO:0000256" key="12">
    <source>
        <dbReference type="ARBA" id="ARBA00022917"/>
    </source>
</evidence>
<evidence type="ECO:0000256" key="4">
    <source>
        <dbReference type="ARBA" id="ARBA00022490"/>
    </source>
</evidence>
<dbReference type="Pfam" id="PF03147">
    <property type="entry name" value="FDX-ACB"/>
    <property type="match status" value="1"/>
</dbReference>
<dbReference type="SUPFAM" id="SSF55681">
    <property type="entry name" value="Class II aaRS and biotin synthetases"/>
    <property type="match status" value="1"/>
</dbReference>
<gene>
    <name evidence="15" type="primary">pheT</name>
    <name evidence="20" type="ORF">FHU39_001225</name>
</gene>
<reference evidence="20 21" key="1">
    <citation type="submission" date="2020-08" db="EMBL/GenBank/DDBJ databases">
        <title>Sequencing the genomes of 1000 actinobacteria strains.</title>
        <authorList>
            <person name="Klenk H.-P."/>
        </authorList>
    </citation>
    <scope>NUCLEOTIDE SEQUENCE [LARGE SCALE GENOMIC DNA]</scope>
    <source>
        <strain evidence="20 21">DSM 105369</strain>
    </source>
</reference>
<protein>
    <recommendedName>
        <fullName evidence="15">Phenylalanine--tRNA ligase beta subunit</fullName>
        <ecNumber evidence="15">6.1.1.20</ecNumber>
    </recommendedName>
    <alternativeName>
        <fullName evidence="15">Phenylalanyl-tRNA synthetase beta subunit</fullName>
        <shortName evidence="15">PheRS</shortName>
    </alternativeName>
</protein>
<dbReference type="SUPFAM" id="SSF54991">
    <property type="entry name" value="Anticodon-binding domain of PheRS"/>
    <property type="match status" value="1"/>
</dbReference>
<dbReference type="InterPro" id="IPR020825">
    <property type="entry name" value="Phe-tRNA_synthase-like_B3/B4"/>
</dbReference>
<proteinExistence type="inferred from homology"/>
<dbReference type="SUPFAM" id="SSF46955">
    <property type="entry name" value="Putative DNA-binding domain"/>
    <property type="match status" value="1"/>
</dbReference>
<keyword evidence="10 15" id="KW-0460">Magnesium</keyword>
<evidence type="ECO:0000256" key="8">
    <source>
        <dbReference type="ARBA" id="ARBA00022741"/>
    </source>
</evidence>
<name>A0A839N915_9MICO</name>